<feature type="transmembrane region" description="Helical" evidence="1">
    <location>
        <begin position="122"/>
        <end position="138"/>
    </location>
</feature>
<dbReference type="Proteomes" id="UP000284841">
    <property type="component" value="Unassembled WGS sequence"/>
</dbReference>
<reference evidence="2 3" key="1">
    <citation type="submission" date="2018-08" db="EMBL/GenBank/DDBJ databases">
        <title>A genome reference for cultivated species of the human gut microbiota.</title>
        <authorList>
            <person name="Zou Y."/>
            <person name="Xue W."/>
            <person name="Luo G."/>
        </authorList>
    </citation>
    <scope>NUCLEOTIDE SEQUENCE [LARGE SCALE GENOMIC DNA]</scope>
    <source>
        <strain evidence="2 3">AM07-24</strain>
    </source>
</reference>
<protein>
    <submittedName>
        <fullName evidence="2">Uncharacterized protein</fullName>
    </submittedName>
</protein>
<evidence type="ECO:0000313" key="2">
    <source>
        <dbReference type="EMBL" id="RHJ83738.1"/>
    </source>
</evidence>
<keyword evidence="1" id="KW-0812">Transmembrane</keyword>
<keyword evidence="3" id="KW-1185">Reference proteome</keyword>
<dbReference type="EMBL" id="QRMS01000008">
    <property type="protein sequence ID" value="RHJ83738.1"/>
    <property type="molecule type" value="Genomic_DNA"/>
</dbReference>
<evidence type="ECO:0000313" key="3">
    <source>
        <dbReference type="Proteomes" id="UP000284841"/>
    </source>
</evidence>
<sequence length="191" mass="21594">MNKKKKLQAIYLMIPFAIAVITCLIVNYAVDQQFTWSLLVTGSCVYAYLALFALLLGGKQRLLWTYAVICVFIVPYLYLIEWTANLYLPDPIFWVLKLGVPLSVIWLVACGLIALIRRITRANFWLIAGLSIVAFYISERLTNSMVDGFVGSNESWQLSEHFPLIYLGPAAILIFVGLTLAMIRHTKKAAR</sequence>
<evidence type="ECO:0000256" key="1">
    <source>
        <dbReference type="SAM" id="Phobius"/>
    </source>
</evidence>
<feature type="transmembrane region" description="Helical" evidence="1">
    <location>
        <begin position="164"/>
        <end position="183"/>
    </location>
</feature>
<comment type="caution">
    <text evidence="2">The sequence shown here is derived from an EMBL/GenBank/DDBJ whole genome shotgun (WGS) entry which is preliminary data.</text>
</comment>
<keyword evidence="1" id="KW-0472">Membrane</keyword>
<organism evidence="2 3">
    <name type="scientific">Emergencia timonensis</name>
    <dbReference type="NCBI Taxonomy" id="1776384"/>
    <lineage>
        <taxon>Bacteria</taxon>
        <taxon>Bacillati</taxon>
        <taxon>Bacillota</taxon>
        <taxon>Clostridia</taxon>
        <taxon>Peptostreptococcales</taxon>
        <taxon>Anaerovoracaceae</taxon>
        <taxon>Emergencia</taxon>
    </lineage>
</organism>
<accession>A0A415DUH5</accession>
<dbReference type="STRING" id="1776384.GCA_900086585_01220"/>
<dbReference type="GeneID" id="83003603"/>
<dbReference type="AlphaFoldDB" id="A0A415DUH5"/>
<dbReference type="OrthoDB" id="1976549at2"/>
<keyword evidence="1" id="KW-1133">Transmembrane helix</keyword>
<gene>
    <name evidence="2" type="ORF">DW099_18635</name>
</gene>
<dbReference type="RefSeq" id="WP_067535168.1">
    <property type="nucleotide sequence ID" value="NZ_AP025567.1"/>
</dbReference>
<feature type="transmembrane region" description="Helical" evidence="1">
    <location>
        <begin position="36"/>
        <end position="56"/>
    </location>
</feature>
<proteinExistence type="predicted"/>
<feature type="transmembrane region" description="Helical" evidence="1">
    <location>
        <begin position="63"/>
        <end position="80"/>
    </location>
</feature>
<feature type="transmembrane region" description="Helical" evidence="1">
    <location>
        <begin position="92"/>
        <end position="115"/>
    </location>
</feature>
<name>A0A415DUH5_9FIRM</name>
<feature type="transmembrane region" description="Helical" evidence="1">
    <location>
        <begin position="9"/>
        <end position="30"/>
    </location>
</feature>